<dbReference type="Proteomes" id="UP000019249">
    <property type="component" value="Unassembled WGS sequence"/>
</dbReference>
<organism evidence="1 2">
    <name type="scientific">Listeria floridensis FSL S10-1187</name>
    <dbReference type="NCBI Taxonomy" id="1265817"/>
    <lineage>
        <taxon>Bacteria</taxon>
        <taxon>Bacillati</taxon>
        <taxon>Bacillota</taxon>
        <taxon>Bacilli</taxon>
        <taxon>Bacillales</taxon>
        <taxon>Listeriaceae</taxon>
        <taxon>Listeria</taxon>
    </lineage>
</organism>
<comment type="caution">
    <text evidence="1">The sequence shown here is derived from an EMBL/GenBank/DDBJ whole genome shotgun (WGS) entry which is preliminary data.</text>
</comment>
<sequence length="87" mass="9874">MNERAFIHRSLLLLTIFAITFITPLFSPVSAAEMTSNSSKLQDGKNGNAQDRSLTIRMECKVLCSEVINPLVEEVLNIYCKQEKLWI</sequence>
<accession>A0ABP3B1Y5</accession>
<evidence type="ECO:0000313" key="2">
    <source>
        <dbReference type="Proteomes" id="UP000019249"/>
    </source>
</evidence>
<dbReference type="EMBL" id="AODF01000001">
    <property type="protein sequence ID" value="EUJ33925.1"/>
    <property type="molecule type" value="Genomic_DNA"/>
</dbReference>
<name>A0ABP3B1Y5_9LIST</name>
<protein>
    <submittedName>
        <fullName evidence="1">Uncharacterized protein</fullName>
    </submittedName>
</protein>
<gene>
    <name evidence="1" type="ORF">MFLO_01865</name>
</gene>
<proteinExistence type="predicted"/>
<keyword evidence="2" id="KW-1185">Reference proteome</keyword>
<evidence type="ECO:0000313" key="1">
    <source>
        <dbReference type="EMBL" id="EUJ33925.1"/>
    </source>
</evidence>
<reference evidence="1 2" key="1">
    <citation type="journal article" date="2014" name="Int. J. Syst. Evol. Microbiol.">
        <title>Listeria floridensis sp. nov., Listeria aquatica sp. nov., Listeria cornellensis sp. nov., Listeria riparia sp. nov. and Listeria grandensis sp. nov., from agricultural and natural environments.</title>
        <authorList>
            <person name="den Bakker H.C."/>
            <person name="Warchocki S."/>
            <person name="Wright E.M."/>
            <person name="Allred A.F."/>
            <person name="Ahlstrom C."/>
            <person name="Manuel C.S."/>
            <person name="Stasiewicz M.J."/>
            <person name="Burrell A."/>
            <person name="Roof S."/>
            <person name="Strawn L."/>
            <person name="Fortes E.D."/>
            <person name="Nightingale K.K."/>
            <person name="Kephart D."/>
            <person name="Wiedmann M."/>
        </authorList>
    </citation>
    <scope>NUCLEOTIDE SEQUENCE [LARGE SCALE GENOMIC DNA]</scope>
    <source>
        <strain evidence="1 2">FSL S10-1187</strain>
    </source>
</reference>